<dbReference type="AlphaFoldDB" id="A0A1D1VCF7"/>
<organism evidence="2 3">
    <name type="scientific">Ramazzottius varieornatus</name>
    <name type="common">Water bear</name>
    <name type="synonym">Tardigrade</name>
    <dbReference type="NCBI Taxonomy" id="947166"/>
    <lineage>
        <taxon>Eukaryota</taxon>
        <taxon>Metazoa</taxon>
        <taxon>Ecdysozoa</taxon>
        <taxon>Tardigrada</taxon>
        <taxon>Eutardigrada</taxon>
        <taxon>Parachela</taxon>
        <taxon>Hypsibioidea</taxon>
        <taxon>Ramazzottiidae</taxon>
        <taxon>Ramazzottius</taxon>
    </lineage>
</organism>
<feature type="compositionally biased region" description="Low complexity" evidence="1">
    <location>
        <begin position="104"/>
        <end position="114"/>
    </location>
</feature>
<feature type="region of interest" description="Disordered" evidence="1">
    <location>
        <begin position="320"/>
        <end position="346"/>
    </location>
</feature>
<feature type="compositionally biased region" description="Polar residues" evidence="1">
    <location>
        <begin position="168"/>
        <end position="189"/>
    </location>
</feature>
<evidence type="ECO:0000313" key="2">
    <source>
        <dbReference type="EMBL" id="GAU98495.1"/>
    </source>
</evidence>
<dbReference type="EMBL" id="BDGG01000004">
    <property type="protein sequence ID" value="GAU98495.1"/>
    <property type="molecule type" value="Genomic_DNA"/>
</dbReference>
<dbReference type="Proteomes" id="UP000186922">
    <property type="component" value="Unassembled WGS sequence"/>
</dbReference>
<proteinExistence type="predicted"/>
<feature type="region of interest" description="Disordered" evidence="1">
    <location>
        <begin position="91"/>
        <end position="145"/>
    </location>
</feature>
<keyword evidence="3" id="KW-1185">Reference proteome</keyword>
<dbReference type="OrthoDB" id="10669198at2759"/>
<protein>
    <submittedName>
        <fullName evidence="2">Uncharacterized protein</fullName>
    </submittedName>
</protein>
<reference evidence="2 3" key="1">
    <citation type="journal article" date="2016" name="Nat. Commun.">
        <title>Extremotolerant tardigrade genome and improved radiotolerance of human cultured cells by tardigrade-unique protein.</title>
        <authorList>
            <person name="Hashimoto T."/>
            <person name="Horikawa D.D."/>
            <person name="Saito Y."/>
            <person name="Kuwahara H."/>
            <person name="Kozuka-Hata H."/>
            <person name="Shin-I T."/>
            <person name="Minakuchi Y."/>
            <person name="Ohishi K."/>
            <person name="Motoyama A."/>
            <person name="Aizu T."/>
            <person name="Enomoto A."/>
            <person name="Kondo K."/>
            <person name="Tanaka S."/>
            <person name="Hara Y."/>
            <person name="Koshikawa S."/>
            <person name="Sagara H."/>
            <person name="Miura T."/>
            <person name="Yokobori S."/>
            <person name="Miyagawa K."/>
            <person name="Suzuki Y."/>
            <person name="Kubo T."/>
            <person name="Oyama M."/>
            <person name="Kohara Y."/>
            <person name="Fujiyama A."/>
            <person name="Arakawa K."/>
            <person name="Katayama T."/>
            <person name="Toyoda A."/>
            <person name="Kunieda T."/>
        </authorList>
    </citation>
    <scope>NUCLEOTIDE SEQUENCE [LARGE SCALE GENOMIC DNA]</scope>
    <source>
        <strain evidence="2 3">YOKOZUNA-1</strain>
    </source>
</reference>
<gene>
    <name evidence="2" type="primary">RvY_09633-1</name>
    <name evidence="2" type="synonym">RvY_09633.1</name>
    <name evidence="2" type="ORF">RvY_09633</name>
</gene>
<comment type="caution">
    <text evidence="2">The sequence shown here is derived from an EMBL/GenBank/DDBJ whole genome shotgun (WGS) entry which is preliminary data.</text>
</comment>
<evidence type="ECO:0000313" key="3">
    <source>
        <dbReference type="Proteomes" id="UP000186922"/>
    </source>
</evidence>
<feature type="region of interest" description="Disordered" evidence="1">
    <location>
        <begin position="158"/>
        <end position="191"/>
    </location>
</feature>
<sequence>MASGDVSSAPLFPVKDDLSPVKMPPSFQHDISEFELLDLYAMDLRVDNPETWLSGPIEGKRASRGMRKSTSLGALNRASLVEVPFTDGDDFAPASEHILPAGSPPSQSTPNNPSKTVRRFERRAGGDGPVSPVPHVDFGSEPEDAAADELNKTVVHAANRTFGKEEQLPQSSAQTNGVKTEQEPASGNEPSYKIVGKAVASGMQARPSAIVRPGLRPPSKPPVTTSSVGSNGMNRTTSLGNLSSNKLSVGAAPANNIPAIPTRTGSLTGGLQGMNGIAAPSVRASSTTRGTVKSLNGPLNTVQPKIGGSTATMVRRPVTAKIPSGIPTPSSTAGASSRIPRPVKKV</sequence>
<feature type="region of interest" description="Disordered" evidence="1">
    <location>
        <begin position="1"/>
        <end position="20"/>
    </location>
</feature>
<evidence type="ECO:0000256" key="1">
    <source>
        <dbReference type="SAM" id="MobiDB-lite"/>
    </source>
</evidence>
<feature type="region of interest" description="Disordered" evidence="1">
    <location>
        <begin position="209"/>
        <end position="233"/>
    </location>
</feature>
<accession>A0A1D1VCF7</accession>
<name>A0A1D1VCF7_RAMVA</name>